<dbReference type="SMART" id="SM00179">
    <property type="entry name" value="EGF_CA"/>
    <property type="match status" value="15"/>
</dbReference>
<organism evidence="9 10">
    <name type="scientific">Plakobranchus ocellatus</name>
    <dbReference type="NCBI Taxonomy" id="259542"/>
    <lineage>
        <taxon>Eukaryota</taxon>
        <taxon>Metazoa</taxon>
        <taxon>Spiralia</taxon>
        <taxon>Lophotrochozoa</taxon>
        <taxon>Mollusca</taxon>
        <taxon>Gastropoda</taxon>
        <taxon>Heterobranchia</taxon>
        <taxon>Euthyneura</taxon>
        <taxon>Panpulmonata</taxon>
        <taxon>Sacoglossa</taxon>
        <taxon>Placobranchoidea</taxon>
        <taxon>Plakobranchidae</taxon>
        <taxon>Plakobranchus</taxon>
    </lineage>
</organism>
<feature type="domain" description="EGF-like" evidence="7">
    <location>
        <begin position="1085"/>
        <end position="1121"/>
    </location>
</feature>
<name>A0AAV3ZBC7_9GAST</name>
<dbReference type="SMART" id="SM00181">
    <property type="entry name" value="EGF"/>
    <property type="match status" value="21"/>
</dbReference>
<dbReference type="InterPro" id="IPR013783">
    <property type="entry name" value="Ig-like_fold"/>
</dbReference>
<keyword evidence="5" id="KW-0325">Glycoprotein</keyword>
<evidence type="ECO:0000256" key="2">
    <source>
        <dbReference type="ARBA" id="ARBA00022729"/>
    </source>
</evidence>
<dbReference type="Proteomes" id="UP000735302">
    <property type="component" value="Unassembled WGS sequence"/>
</dbReference>
<dbReference type="InterPro" id="IPR001846">
    <property type="entry name" value="VWF_type-D"/>
</dbReference>
<feature type="domain" description="EGF-like" evidence="7">
    <location>
        <begin position="965"/>
        <end position="1003"/>
    </location>
</feature>
<keyword evidence="1 6" id="KW-0245">EGF-like domain</keyword>
<dbReference type="InterPro" id="IPR041690">
    <property type="entry name" value="Cadherin_5"/>
</dbReference>
<dbReference type="InterPro" id="IPR013111">
    <property type="entry name" value="EGF_extracell"/>
</dbReference>
<dbReference type="InterPro" id="IPR050751">
    <property type="entry name" value="ECM_structural_protein"/>
</dbReference>
<comment type="caution">
    <text evidence="9">The sequence shown here is derived from an EMBL/GenBank/DDBJ whole genome shotgun (WGS) entry which is preliminary data.</text>
</comment>
<dbReference type="InterPro" id="IPR001881">
    <property type="entry name" value="EGF-like_Ca-bd_dom"/>
</dbReference>
<comment type="caution">
    <text evidence="6">Lacks conserved residue(s) required for the propagation of feature annotation.</text>
</comment>
<dbReference type="PROSITE" id="PS50026">
    <property type="entry name" value="EGF_3"/>
    <property type="match status" value="8"/>
</dbReference>
<evidence type="ECO:0000259" key="8">
    <source>
        <dbReference type="PROSITE" id="PS51233"/>
    </source>
</evidence>
<evidence type="ECO:0000256" key="5">
    <source>
        <dbReference type="ARBA" id="ARBA00023180"/>
    </source>
</evidence>
<dbReference type="FunFam" id="2.10.25.10:FF:000005">
    <property type="entry name" value="Fibrillin 2"/>
    <property type="match status" value="2"/>
</dbReference>
<dbReference type="InterPro" id="IPR009030">
    <property type="entry name" value="Growth_fac_rcpt_cys_sf"/>
</dbReference>
<feature type="domain" description="EGF-like" evidence="7">
    <location>
        <begin position="1171"/>
        <end position="1214"/>
    </location>
</feature>
<dbReference type="PROSITE" id="PS01187">
    <property type="entry name" value="EGF_CA"/>
    <property type="match status" value="5"/>
</dbReference>
<keyword evidence="3" id="KW-0677">Repeat</keyword>
<dbReference type="PANTHER" id="PTHR24034:SF89">
    <property type="entry name" value="COMPLEMENT COMPONENT C1Q RECEPTOR"/>
    <property type="match status" value="1"/>
</dbReference>
<dbReference type="InterPro" id="IPR000152">
    <property type="entry name" value="EGF-type_Asp/Asn_hydroxyl_site"/>
</dbReference>
<feature type="domain" description="EGF-like" evidence="7">
    <location>
        <begin position="459"/>
        <end position="504"/>
    </location>
</feature>
<dbReference type="Pfam" id="PF07974">
    <property type="entry name" value="EGF_2"/>
    <property type="match status" value="1"/>
</dbReference>
<feature type="domain" description="EGF-like" evidence="7">
    <location>
        <begin position="924"/>
        <end position="964"/>
    </location>
</feature>
<feature type="domain" description="VWFD" evidence="8">
    <location>
        <begin position="1"/>
        <end position="200"/>
    </location>
</feature>
<dbReference type="SMART" id="SM00216">
    <property type="entry name" value="VWD"/>
    <property type="match status" value="1"/>
</dbReference>
<dbReference type="Pfam" id="PF07645">
    <property type="entry name" value="EGF_CA"/>
    <property type="match status" value="11"/>
</dbReference>
<feature type="domain" description="EGF-like" evidence="7">
    <location>
        <begin position="667"/>
        <end position="704"/>
    </location>
</feature>
<evidence type="ECO:0000256" key="1">
    <source>
        <dbReference type="ARBA" id="ARBA00022536"/>
    </source>
</evidence>
<evidence type="ECO:0000256" key="3">
    <source>
        <dbReference type="ARBA" id="ARBA00022737"/>
    </source>
</evidence>
<dbReference type="PROSITE" id="PS00010">
    <property type="entry name" value="ASX_HYDROXYL"/>
    <property type="match status" value="7"/>
</dbReference>
<evidence type="ECO:0000256" key="4">
    <source>
        <dbReference type="ARBA" id="ARBA00023157"/>
    </source>
</evidence>
<sequence length="1498" mass="160386">MGDPHITTLDSKRYTFNGKGEYILLQVTSIDFMLQARTDQATNSEGNITLATVFVAFVAKEGDNARFQVELDDDKTGMVIKANGQDITTAFYANSTYSFESDELTVERQERNSTEAVSAAFASNIALEVYVGVRNLEFSVTVPTSLKSSTTGLMGNFNDDNTDDFVLPDGTELTSTQVDTERKIFENFGRAWEVTTSTSIFEYPSGESALDYQFPEFEPLFREEASQTLLQEAEQTCGAEKDACIFDLLATGDPDFAAATQTAEEDIAGLTESLNNNLPVLSLTTPLNAQGRWQLTHNQAATLQFSASDEDGDVVSFELADDVDGVTVDNETGLLTYTPDYNNPVVIGVRVSDGTGKSSALFVDVIVCTGCSGSGSCDFSQSRDVEYEDGKFQLSACTCWPAYTGEDCDADVDGCADDPCGEDLDCTDLAASDQGNDTVGYVCGDCAEGYTRDGASCIDINECIGNGTSPVCPENADCTNTVGSFSCSCSAGYRDDPSDNTQCQDIDECAEQTHDCDQLCENHPGNFSCSCFGGNTLGQDGKSCTSGASCSPACSHFCQENGDGSTECGCRVGYELAVDNSTCNDINECAGKSPCAQVCTNTDGSFTCSCYDGFQLSADMVSCTACEASYWGANCASQCQCNGHGTCDRKRGCVCDSGWSGPRCIVDVDECAQDQACPSGQLCTNTIGSFRCSCPAGYTMLNGQCLDVDECADVVLHDCDLSTEDCNNNQGSYSCVCRDGYARDDNNECADIDECAKQLHNCEQVCENTEGSHNCDCYLGYRLDSDRESCVLRSDPCEGVTNLNCSQICTVDLDTNTAHCLCNSGYGLVGTEDCQDINECEYDHLNQCSFKDGCTNTVGSFQCSCPVGSMLDKDGRNCITCGRGTWGQDCMNSCQCDTAGASTCDVKTGCVCNSGFRGTHCEEDIDECASGALTCPELERCVNTRGSAECQCIEGYSVVLGTCTDIDECAIVTNNDCDQRCINFVGGFQCACNAGYERGDNCTDIDECTRGLSECEQGCENTEGSYRCTCPDGLKLALDSLTCVVEDECLVKMDCEDRCAIVNDTETCFCPRGSELNADAVSCDDLDLCASSPCAGSCNETMDGSSFYCSCPVGQFLADDEFSCTACDDFMFGDECVSTCDCERESSSGCDSISGTCACEAGWTGTRCDTDIDECVGNNTCTQANRLHYVCVNLPGSFSCQCDEGYEDSMGTCVDVDECAADFTNECNQNCNNTEGNYTCSCNAGYLLATDGRICVDEDECTTGKHSCEDNCVNSEGSHSCSCRSGRELDSDNTTCFNAFTADSTVTLLNIDATGLNLREQQGNDFKNMVALIQPELVAHFLQFVSGFIRLIINQLRSGSVIVDFTSVINSETTTDPASKLTDALIALATDGIVINGTHNSVQVVVGDLTVTSSTDKCEIMAALNACAQDEICLISDSGSAYCSSSSSSSRRRHSIDSWLVCWDPTGSVADCSHRCSLLVQEEIQGSEKDQRPHRPLQ</sequence>
<keyword evidence="10" id="KW-1185">Reference proteome</keyword>
<reference evidence="9 10" key="1">
    <citation type="journal article" date="2021" name="Elife">
        <title>Chloroplast acquisition without the gene transfer in kleptoplastic sea slugs, Plakobranchus ocellatus.</title>
        <authorList>
            <person name="Maeda T."/>
            <person name="Takahashi S."/>
            <person name="Yoshida T."/>
            <person name="Shimamura S."/>
            <person name="Takaki Y."/>
            <person name="Nagai Y."/>
            <person name="Toyoda A."/>
            <person name="Suzuki Y."/>
            <person name="Arimoto A."/>
            <person name="Ishii H."/>
            <person name="Satoh N."/>
            <person name="Nishiyama T."/>
            <person name="Hasebe M."/>
            <person name="Maruyama T."/>
            <person name="Minagawa J."/>
            <person name="Obokata J."/>
            <person name="Shigenobu S."/>
        </authorList>
    </citation>
    <scope>NUCLEOTIDE SEQUENCE [LARGE SCALE GENOMIC DNA]</scope>
</reference>
<dbReference type="PROSITE" id="PS01186">
    <property type="entry name" value="EGF_2"/>
    <property type="match status" value="9"/>
</dbReference>
<dbReference type="PROSITE" id="PS00022">
    <property type="entry name" value="EGF_1"/>
    <property type="match status" value="1"/>
</dbReference>
<keyword evidence="2" id="KW-0732">Signal</keyword>
<dbReference type="EMBL" id="BLXT01002115">
    <property type="protein sequence ID" value="GFN91253.1"/>
    <property type="molecule type" value="Genomic_DNA"/>
</dbReference>
<proteinExistence type="predicted"/>
<dbReference type="GO" id="GO:0005509">
    <property type="term" value="F:calcium ion binding"/>
    <property type="evidence" value="ECO:0007669"/>
    <property type="project" value="InterPro"/>
</dbReference>
<evidence type="ECO:0000313" key="10">
    <source>
        <dbReference type="Proteomes" id="UP000735302"/>
    </source>
</evidence>
<evidence type="ECO:0000256" key="6">
    <source>
        <dbReference type="PROSITE-ProRule" id="PRU00076"/>
    </source>
</evidence>
<protein>
    <submittedName>
        <fullName evidence="9">Fibrillin-1</fullName>
    </submittedName>
</protein>
<dbReference type="InterPro" id="IPR000742">
    <property type="entry name" value="EGF"/>
</dbReference>
<feature type="domain" description="EGF-like" evidence="7">
    <location>
        <begin position="836"/>
        <end position="879"/>
    </location>
</feature>
<evidence type="ECO:0000313" key="9">
    <source>
        <dbReference type="EMBL" id="GFN91253.1"/>
    </source>
</evidence>
<dbReference type="Gene3D" id="2.60.40.10">
    <property type="entry name" value="Immunoglobulins"/>
    <property type="match status" value="1"/>
</dbReference>
<dbReference type="InterPro" id="IPR049883">
    <property type="entry name" value="NOTCH1_EGF-like"/>
</dbReference>
<dbReference type="PANTHER" id="PTHR24034">
    <property type="entry name" value="EGF-LIKE DOMAIN-CONTAINING PROTEIN"/>
    <property type="match status" value="1"/>
</dbReference>
<dbReference type="FunFam" id="2.10.25.10:FF:000038">
    <property type="entry name" value="Fibrillin 2"/>
    <property type="match status" value="1"/>
</dbReference>
<dbReference type="SUPFAM" id="SSF57184">
    <property type="entry name" value="Growth factor receptor domain"/>
    <property type="match status" value="4"/>
</dbReference>
<dbReference type="CDD" id="cd00054">
    <property type="entry name" value="EGF_CA"/>
    <property type="match status" value="7"/>
</dbReference>
<evidence type="ECO:0000259" key="7">
    <source>
        <dbReference type="PROSITE" id="PS50026"/>
    </source>
</evidence>
<dbReference type="Gene3D" id="2.10.25.10">
    <property type="entry name" value="Laminin"/>
    <property type="match status" value="16"/>
</dbReference>
<feature type="disulfide bond" evidence="6">
    <location>
        <begin position="589"/>
        <end position="599"/>
    </location>
</feature>
<dbReference type="FunFam" id="2.10.25.10:FF:000002">
    <property type="entry name" value="Latent-transforming growth factor beta-binding protein 3"/>
    <property type="match status" value="1"/>
</dbReference>
<dbReference type="InterPro" id="IPR018097">
    <property type="entry name" value="EGF_Ca-bd_CS"/>
</dbReference>
<dbReference type="Pfam" id="PF12662">
    <property type="entry name" value="cEGF"/>
    <property type="match status" value="1"/>
</dbReference>
<dbReference type="InterPro" id="IPR026823">
    <property type="entry name" value="cEGF"/>
</dbReference>
<dbReference type="PROSITE" id="PS51233">
    <property type="entry name" value="VWFD"/>
    <property type="match status" value="1"/>
</dbReference>
<gene>
    <name evidence="9" type="ORF">PoB_001775900</name>
</gene>
<accession>A0AAV3ZBC7</accession>
<dbReference type="Pfam" id="PF17892">
    <property type="entry name" value="Cadherin_5"/>
    <property type="match status" value="1"/>
</dbReference>
<keyword evidence="4 6" id="KW-1015">Disulfide bond</keyword>
<feature type="domain" description="EGF-like" evidence="7">
    <location>
        <begin position="585"/>
        <end position="624"/>
    </location>
</feature>
<dbReference type="SUPFAM" id="SSF57196">
    <property type="entry name" value="EGF/Laminin"/>
    <property type="match status" value="2"/>
</dbReference>